<organism evidence="1 2">
    <name type="scientific">Hoylesella oralis ATCC 33269</name>
    <dbReference type="NCBI Taxonomy" id="873533"/>
    <lineage>
        <taxon>Bacteria</taxon>
        <taxon>Pseudomonadati</taxon>
        <taxon>Bacteroidota</taxon>
        <taxon>Bacteroidia</taxon>
        <taxon>Bacteroidales</taxon>
        <taxon>Prevotellaceae</taxon>
        <taxon>Hoylesella</taxon>
    </lineage>
</organism>
<name>E7RSM2_9BACT</name>
<reference evidence="1" key="1">
    <citation type="submission" date="2011-01" db="EMBL/GenBank/DDBJ databases">
        <authorList>
            <person name="Muzny D."/>
            <person name="Qin X."/>
            <person name="Buhay C."/>
            <person name="Dugan-Rocha S."/>
            <person name="Ding Y."/>
            <person name="Chen G."/>
            <person name="Hawes A."/>
            <person name="Holder M."/>
            <person name="Jhangiani S."/>
            <person name="Johnson A."/>
            <person name="Khan Z."/>
            <person name="Li Z."/>
            <person name="Liu W."/>
            <person name="Liu X."/>
            <person name="Perez L."/>
            <person name="Shen H."/>
            <person name="Wang Q."/>
            <person name="Watt J."/>
            <person name="Xi L."/>
            <person name="Xin Y."/>
            <person name="Zhou J."/>
            <person name="Deng J."/>
            <person name="Jiang H."/>
            <person name="Liu Y."/>
            <person name="Qu J."/>
            <person name="Song X.-Z."/>
            <person name="Zhang L."/>
            <person name="Villasana D."/>
            <person name="Johnson A."/>
            <person name="Liu J."/>
            <person name="Liyanage D."/>
            <person name="Lorensuhewa L."/>
            <person name="Robinson T."/>
            <person name="Song A."/>
            <person name="Song B.-B."/>
            <person name="Dinh H."/>
            <person name="Thornton R."/>
            <person name="Coyle M."/>
            <person name="Francisco L."/>
            <person name="Jackson L."/>
            <person name="Javaid M."/>
            <person name="Korchina V."/>
            <person name="Kovar C."/>
            <person name="Mata R."/>
            <person name="Mathew T."/>
            <person name="Ngo R."/>
            <person name="Nguyen L."/>
            <person name="Nguyen N."/>
            <person name="Okwuonu G."/>
            <person name="Ongeri F."/>
            <person name="Pham C."/>
            <person name="Simmons D."/>
            <person name="Wilczek-Boney K."/>
            <person name="Hale W."/>
            <person name="Jakkamsetti A."/>
            <person name="Pham P."/>
            <person name="Ruth R."/>
            <person name="San Lucas F."/>
            <person name="Warren J."/>
            <person name="Zhang J."/>
            <person name="Zhao Z."/>
            <person name="Zhou C."/>
            <person name="Zhu D."/>
            <person name="Lee S."/>
            <person name="Bess C."/>
            <person name="Blankenburg K."/>
            <person name="Forbes L."/>
            <person name="Fu Q."/>
            <person name="Gubbala S."/>
            <person name="Hirani K."/>
            <person name="Jayaseelan J.C."/>
            <person name="Lara F."/>
            <person name="Munidasa M."/>
            <person name="Palculict T."/>
            <person name="Patil S."/>
            <person name="Pu L.-L."/>
            <person name="Saada N."/>
            <person name="Tang L."/>
            <person name="Weissenberger G."/>
            <person name="Zhu Y."/>
            <person name="Hemphill L."/>
            <person name="Shang Y."/>
            <person name="Youmans B."/>
            <person name="Ayvaz T."/>
            <person name="Ross M."/>
            <person name="Santibanez J."/>
            <person name="Aqrawi P."/>
            <person name="Gross S."/>
            <person name="Joshi V."/>
            <person name="Fowler G."/>
            <person name="Nazareth L."/>
            <person name="Reid J."/>
            <person name="Worley K."/>
            <person name="Petrosino J."/>
            <person name="Highlander S."/>
            <person name="Gibbs R."/>
        </authorList>
    </citation>
    <scope>NUCLEOTIDE SEQUENCE [LARGE SCALE GENOMIC DNA]</scope>
    <source>
        <strain evidence="1">ATCC 33269</strain>
    </source>
</reference>
<dbReference type="STRING" id="28134.SAMN05444288_2116"/>
<protein>
    <submittedName>
        <fullName evidence="1">Uncharacterized protein</fullName>
    </submittedName>
</protein>
<sequence>MKIIERQLIGKHNQETCEDGIVETDNFIAVIDGSTSKTSNCINDNTTNGRYCMQLLSACIKNLEPTIGIKSFCDYVTSYIHQVYICHNMDLHMLSEHPEERLTASLAIFSKFHNQVWMIGDCQCIVDGKFYGNPKPTEGLIAEKRAIYIAKQLTINPQQSPESLMIDGRNHIFPDLLDSIQAQNLKYAVIDGFPIYQNGIKIIPVISHVILATDGYPFLKQTLADSENALRKQLEHDPMNIDSFKATKGLMSGNVSFDDRAYISFRTIVL</sequence>
<gene>
    <name evidence="1" type="ORF">HMPREF0663_12290</name>
</gene>
<keyword evidence="2" id="KW-1185">Reference proteome</keyword>
<accession>E7RSM2</accession>
<dbReference type="AlphaFoldDB" id="E7RSM2"/>
<dbReference type="RefSeq" id="WP_004370521.1">
    <property type="nucleotide sequence ID" value="NZ_GL833119.1"/>
</dbReference>
<dbReference type="Proteomes" id="UP000005580">
    <property type="component" value="Unassembled WGS sequence"/>
</dbReference>
<evidence type="ECO:0000313" key="2">
    <source>
        <dbReference type="Proteomes" id="UP000005580"/>
    </source>
</evidence>
<dbReference type="HOGENOM" id="CLU_087939_0_0_10"/>
<proteinExistence type="predicted"/>
<evidence type="ECO:0000313" key="1">
    <source>
        <dbReference type="EMBL" id="EFZ36223.1"/>
    </source>
</evidence>
<comment type="caution">
    <text evidence="1">The sequence shown here is derived from an EMBL/GenBank/DDBJ whole genome shotgun (WGS) entry which is preliminary data.</text>
</comment>
<dbReference type="eggNOG" id="ENOG50327W0">
    <property type="taxonomic scope" value="Bacteria"/>
</dbReference>
<dbReference type="EMBL" id="AEPE02000006">
    <property type="protein sequence ID" value="EFZ36223.1"/>
    <property type="molecule type" value="Genomic_DNA"/>
</dbReference>